<reference evidence="2" key="1">
    <citation type="submission" date="2021-01" db="EMBL/GenBank/DDBJ databases">
        <title>Fulvivirga kasyanovii gen. nov., sp nov., a novel member of the phylum Bacteroidetes isolated from seawater in a mussel farm.</title>
        <authorList>
            <person name="Zhao L.-H."/>
            <person name="Wang Z.-J."/>
        </authorList>
    </citation>
    <scope>NUCLEOTIDE SEQUENCE</scope>
    <source>
        <strain evidence="2">2943</strain>
    </source>
</reference>
<comment type="caution">
    <text evidence="2">The sequence shown here is derived from an EMBL/GenBank/DDBJ whole genome shotgun (WGS) entry which is preliminary data.</text>
</comment>
<dbReference type="RefSeq" id="WP_202242972.1">
    <property type="nucleotide sequence ID" value="NZ_JAESIY010000002.1"/>
</dbReference>
<name>A0A937F632_9BACT</name>
<sequence length="373" mass="43462">MNTKEDHIEKLVEIPKPSGKGHIESNEEILSPKLAPVEKLRNMSADQYEDFVLEWVHGYVRKQSKYERVVRSGGAGDKGRDVVAYMDKTCWDCYQCKYYQSALAPTDIWKELAKLCYYTQKGDYTVPENYYFMAPSGIGSKLEGYLEDPETLKNGLVENWEKYCQKHITSKDDVILEGDLKSFVESFDFSIVKSIPPLELIEQHQQTIWHSYRFGGLMQKRQRIVAKPSDQLDPKETRYIEQLLLAYGDFSKEKFESLESLDNKPDLSNHLKRQRVYFFSSEALEQFSRDISQNAEIHFRQFKDDIYDSVIEICEDIHENGFNRVKAVLNASVQCSLDGNNILKSEWNPNDKKGIIHHLANEDKLIWVRINEE</sequence>
<accession>A0A937F632</accession>
<evidence type="ECO:0000313" key="3">
    <source>
        <dbReference type="Proteomes" id="UP000659388"/>
    </source>
</evidence>
<evidence type="ECO:0000313" key="2">
    <source>
        <dbReference type="EMBL" id="MBL3655334.1"/>
    </source>
</evidence>
<dbReference type="AlphaFoldDB" id="A0A937F632"/>
<dbReference type="InterPro" id="IPR046914">
    <property type="entry name" value="ABC-3C_CTD6"/>
</dbReference>
<dbReference type="Pfam" id="PF20282">
    <property type="entry name" value="CTD6"/>
    <property type="match status" value="1"/>
</dbReference>
<gene>
    <name evidence="2" type="ORF">JL102_04275</name>
</gene>
<proteinExistence type="predicted"/>
<evidence type="ECO:0000259" key="1">
    <source>
        <dbReference type="Pfam" id="PF20282"/>
    </source>
</evidence>
<dbReference type="Proteomes" id="UP000659388">
    <property type="component" value="Unassembled WGS sequence"/>
</dbReference>
<protein>
    <recommendedName>
        <fullName evidence="1">ABC-three component systems C-terminal domain-containing protein</fullName>
    </recommendedName>
</protein>
<organism evidence="2 3">
    <name type="scientific">Fulvivirga sediminis</name>
    <dbReference type="NCBI Taxonomy" id="2803949"/>
    <lineage>
        <taxon>Bacteria</taxon>
        <taxon>Pseudomonadati</taxon>
        <taxon>Bacteroidota</taxon>
        <taxon>Cytophagia</taxon>
        <taxon>Cytophagales</taxon>
        <taxon>Fulvivirgaceae</taxon>
        <taxon>Fulvivirga</taxon>
    </lineage>
</organism>
<feature type="domain" description="ABC-three component systems C-terminal" evidence="1">
    <location>
        <begin position="236"/>
        <end position="367"/>
    </location>
</feature>
<dbReference type="EMBL" id="JAESIY010000002">
    <property type="protein sequence ID" value="MBL3655334.1"/>
    <property type="molecule type" value="Genomic_DNA"/>
</dbReference>
<keyword evidence="3" id="KW-1185">Reference proteome</keyword>